<feature type="region of interest" description="Disordered" evidence="1">
    <location>
        <begin position="48"/>
        <end position="77"/>
    </location>
</feature>
<name>G2ZK31_9RALS</name>
<reference evidence="2" key="1">
    <citation type="journal article" date="2011" name="PLoS ONE">
        <title>Ralstonia syzygii, the Blood Disease Bacterium and some Asian R. solanacearum strains form a single genomic species despite divergent lifestyles.</title>
        <authorList>
            <person name="Remenant B."/>
            <person name="de Cambiaire J.C."/>
            <person name="Cellier G."/>
            <person name="Jacobs J.M."/>
            <person name="Mangenot S."/>
            <person name="Barbe V."/>
            <person name="Lajus A."/>
            <person name="Vallenet D."/>
            <person name="Medigue C."/>
            <person name="Fegan M."/>
            <person name="Allen C."/>
            <person name="Prior P."/>
        </authorList>
    </citation>
    <scope>NUCLEOTIDE SEQUENCE</scope>
    <source>
        <strain evidence="2">R229</strain>
    </source>
</reference>
<evidence type="ECO:0000313" key="2">
    <source>
        <dbReference type="EMBL" id="CCA79394.1"/>
    </source>
</evidence>
<gene>
    <name evidence="2" type="ORF">BDB_60001</name>
</gene>
<protein>
    <submittedName>
        <fullName evidence="2">Uncharacterized protein</fullName>
    </submittedName>
</protein>
<dbReference type="EMBL" id="FR854062">
    <property type="protein sequence ID" value="CCA79394.1"/>
    <property type="molecule type" value="Genomic_DNA"/>
</dbReference>
<reference evidence="2" key="2">
    <citation type="submission" date="2011-04" db="EMBL/GenBank/DDBJ databases">
        <authorList>
            <person name="Genoscope - CEA"/>
        </authorList>
    </citation>
    <scope>NUCLEOTIDE SEQUENCE</scope>
    <source>
        <strain evidence="2">R229</strain>
    </source>
</reference>
<proteinExistence type="predicted"/>
<organism evidence="2">
    <name type="scientific">blood disease bacterium R229</name>
    <dbReference type="NCBI Taxonomy" id="741978"/>
    <lineage>
        <taxon>Bacteria</taxon>
        <taxon>Pseudomonadati</taxon>
        <taxon>Pseudomonadota</taxon>
        <taxon>Betaproteobacteria</taxon>
        <taxon>Burkholderiales</taxon>
        <taxon>Burkholderiaceae</taxon>
        <taxon>Ralstonia</taxon>
        <taxon>Ralstonia solanacearum species complex</taxon>
    </lineage>
</organism>
<dbReference type="AlphaFoldDB" id="G2ZK31"/>
<evidence type="ECO:0000256" key="1">
    <source>
        <dbReference type="SAM" id="MobiDB-lite"/>
    </source>
</evidence>
<sequence>MKDSYVKTMNSDYIDLQAHAGMSDHRVQPCQWVRTLQRAAPHSVLRYRSHTSFRSRTKSSLKVKKAYRKNGRKFKER</sequence>
<accession>G2ZK31</accession>